<sequence>MGCGAPKQQYSDSTENKEQQELFTITNYQLSNNDKTIKAPLSQRGFIEEEIDTARQIDVDDVPLNCRDVENNITKKLDQFDEIKPKNIVEANEDEQSIEWE</sequence>
<dbReference type="GeneID" id="94302272"/>
<evidence type="ECO:0000313" key="1">
    <source>
        <dbReference type="EMBL" id="KAH0570274.1"/>
    </source>
</evidence>
<reference evidence="1 2" key="1">
    <citation type="journal article" date="2014" name="PLoS Genet.">
        <title>The Genome of Spironucleus salmonicida Highlights a Fish Pathogen Adapted to Fluctuating Environments.</title>
        <authorList>
            <person name="Xu F."/>
            <person name="Jerlstrom-Hultqvist J."/>
            <person name="Einarsson E."/>
            <person name="Astvaldsson A."/>
            <person name="Svard S.G."/>
            <person name="Andersson J.O."/>
        </authorList>
    </citation>
    <scope>NUCLEOTIDE SEQUENCE [LARGE SCALE GENOMIC DNA]</scope>
    <source>
        <strain evidence="1 2">ATCC 50377</strain>
    </source>
</reference>
<accession>A0A9P8RV15</accession>
<dbReference type="Proteomes" id="UP000018208">
    <property type="component" value="Unassembled WGS sequence"/>
</dbReference>
<comment type="caution">
    <text evidence="1">The sequence shown here is derived from an EMBL/GenBank/DDBJ whole genome shotgun (WGS) entry which is preliminary data.</text>
</comment>
<evidence type="ECO:0000313" key="2">
    <source>
        <dbReference type="Proteomes" id="UP000018208"/>
    </source>
</evidence>
<dbReference type="AlphaFoldDB" id="A0A9P8RV15"/>
<gene>
    <name evidence="1" type="ORF">SS50377_28249</name>
</gene>
<dbReference type="RefSeq" id="XP_067761047.1">
    <property type="nucleotide sequence ID" value="XM_067912025.1"/>
</dbReference>
<keyword evidence="2" id="KW-1185">Reference proteome</keyword>
<proteinExistence type="predicted"/>
<protein>
    <submittedName>
        <fullName evidence="1">Uncharacterized protein</fullName>
    </submittedName>
</protein>
<name>A0A9P8RV15_9EUKA</name>
<dbReference type="EMBL" id="AUWU02000008">
    <property type="protein sequence ID" value="KAH0570274.1"/>
    <property type="molecule type" value="Genomic_DNA"/>
</dbReference>
<dbReference type="KEGG" id="ssao:94302272"/>
<organism evidence="1 2">
    <name type="scientific">Spironucleus salmonicida</name>
    <dbReference type="NCBI Taxonomy" id="348837"/>
    <lineage>
        <taxon>Eukaryota</taxon>
        <taxon>Metamonada</taxon>
        <taxon>Diplomonadida</taxon>
        <taxon>Hexamitidae</taxon>
        <taxon>Hexamitinae</taxon>
        <taxon>Spironucleus</taxon>
    </lineage>
</organism>